<evidence type="ECO:0000313" key="4">
    <source>
        <dbReference type="EMBL" id="KAK3088014.1"/>
    </source>
</evidence>
<dbReference type="AlphaFoldDB" id="A0AA88XPA7"/>
<evidence type="ECO:0000313" key="5">
    <source>
        <dbReference type="Proteomes" id="UP001186944"/>
    </source>
</evidence>
<dbReference type="Proteomes" id="UP001186944">
    <property type="component" value="Unassembled WGS sequence"/>
</dbReference>
<evidence type="ECO:0000256" key="3">
    <source>
        <dbReference type="RuleBase" id="RU363129"/>
    </source>
</evidence>
<accession>A0AA88XPA7</accession>
<gene>
    <name evidence="4" type="ORF">FSP39_013466</name>
</gene>
<evidence type="ECO:0000256" key="2">
    <source>
        <dbReference type="ARBA" id="ARBA00022679"/>
    </source>
</evidence>
<keyword evidence="5" id="KW-1185">Reference proteome</keyword>
<keyword evidence="3" id="KW-0735">Signal-anchor</keyword>
<dbReference type="InterPro" id="IPR002516">
    <property type="entry name" value="Glyco_trans_11"/>
</dbReference>
<comment type="subcellular location">
    <subcellularLocation>
        <location evidence="3">Golgi apparatus</location>
        <location evidence="3">Golgi stack membrane</location>
        <topology evidence="3">Single-pass type II membrane protein</topology>
    </subcellularLocation>
</comment>
<reference evidence="4" key="1">
    <citation type="submission" date="2019-08" db="EMBL/GenBank/DDBJ databases">
        <title>The improved chromosome-level genome for the pearl oyster Pinctada fucata martensii using PacBio sequencing and Hi-C.</title>
        <authorList>
            <person name="Zheng Z."/>
        </authorList>
    </citation>
    <scope>NUCLEOTIDE SEQUENCE</scope>
    <source>
        <strain evidence="4">ZZ-2019</strain>
        <tissue evidence="4">Adductor muscle</tissue>
    </source>
</reference>
<evidence type="ECO:0000256" key="1">
    <source>
        <dbReference type="ARBA" id="ARBA00022676"/>
    </source>
</evidence>
<keyword evidence="3" id="KW-0812">Transmembrane</keyword>
<dbReference type="EC" id="2.4.1.-" evidence="3"/>
<proteinExistence type="inferred from homology"/>
<protein>
    <recommendedName>
        <fullName evidence="3">L-Fucosyltransferase</fullName>
        <ecNumber evidence="3">2.4.1.-</ecNumber>
    </recommendedName>
</protein>
<keyword evidence="3" id="KW-0325">Glycoprotein</keyword>
<dbReference type="PANTHER" id="PTHR11927">
    <property type="entry name" value="GALACTOSIDE 2-L-FUCOSYLTRANSFERASE"/>
    <property type="match status" value="1"/>
</dbReference>
<organism evidence="4 5">
    <name type="scientific">Pinctada imbricata</name>
    <name type="common">Atlantic pearl-oyster</name>
    <name type="synonym">Pinctada martensii</name>
    <dbReference type="NCBI Taxonomy" id="66713"/>
    <lineage>
        <taxon>Eukaryota</taxon>
        <taxon>Metazoa</taxon>
        <taxon>Spiralia</taxon>
        <taxon>Lophotrochozoa</taxon>
        <taxon>Mollusca</taxon>
        <taxon>Bivalvia</taxon>
        <taxon>Autobranchia</taxon>
        <taxon>Pteriomorphia</taxon>
        <taxon>Pterioida</taxon>
        <taxon>Pterioidea</taxon>
        <taxon>Pteriidae</taxon>
        <taxon>Pinctada</taxon>
    </lineage>
</organism>
<name>A0AA88XPA7_PINIB</name>
<sequence length="308" mass="35493">MSSSTHDLSYSTTDLEKLCCDVRKQKAGTRYICPFYQGGLGNHMFQVASVYGISKIRGFSVGMRKQSVLYDYFRMNLDPLKDNTVCDKAIDLPQYRACAFDNETLYFEDDCKSNYHIEAYVQSWKYFESYKSDVLKMFTFKPEIVQKAQVKLRAVLHSRNVSNLVDSTIIGLHVRRGDFKTVNNTKYGYRVAGKDYIDRAMMYYRKRYKNTKFVLFVNKNKDDIAWCKENIVGDDVYLTNTSSPGIDLCAYSLCNHTIITVGSFGWWGSWLSKGTTVYYKDVASNGSSLLAMFSKDKTDYFYPGWIGL</sequence>
<keyword evidence="3" id="KW-0333">Golgi apparatus</keyword>
<dbReference type="PANTHER" id="PTHR11927:SF9">
    <property type="entry name" value="L-FUCOSYLTRANSFERASE"/>
    <property type="match status" value="1"/>
</dbReference>
<dbReference type="GO" id="GO:0032580">
    <property type="term" value="C:Golgi cisterna membrane"/>
    <property type="evidence" value="ECO:0007669"/>
    <property type="project" value="UniProtKB-SubCell"/>
</dbReference>
<dbReference type="Pfam" id="PF01531">
    <property type="entry name" value="Glyco_transf_11"/>
    <property type="match status" value="1"/>
</dbReference>
<keyword evidence="2 3" id="KW-0808">Transferase</keyword>
<dbReference type="GO" id="GO:0008107">
    <property type="term" value="F:galactoside 2-alpha-L-fucosyltransferase activity"/>
    <property type="evidence" value="ECO:0007669"/>
    <property type="project" value="InterPro"/>
</dbReference>
<comment type="similarity">
    <text evidence="3">Belongs to the glycosyltransferase 11 family.</text>
</comment>
<keyword evidence="1 3" id="KW-0328">Glycosyltransferase</keyword>
<comment type="pathway">
    <text evidence="3">Protein modification; protein glycosylation.</text>
</comment>
<dbReference type="CDD" id="cd11301">
    <property type="entry name" value="Fut1_Fut2_like"/>
    <property type="match status" value="1"/>
</dbReference>
<dbReference type="GO" id="GO:0005975">
    <property type="term" value="P:carbohydrate metabolic process"/>
    <property type="evidence" value="ECO:0007669"/>
    <property type="project" value="InterPro"/>
</dbReference>
<comment type="caution">
    <text evidence="4">The sequence shown here is derived from an EMBL/GenBank/DDBJ whole genome shotgun (WGS) entry which is preliminary data.</text>
</comment>
<dbReference type="EMBL" id="VSWD01000011">
    <property type="protein sequence ID" value="KAK3088014.1"/>
    <property type="molecule type" value="Genomic_DNA"/>
</dbReference>